<feature type="transmembrane region" description="Helical" evidence="6">
    <location>
        <begin position="125"/>
        <end position="151"/>
    </location>
</feature>
<evidence type="ECO:0000256" key="4">
    <source>
        <dbReference type="ARBA" id="ARBA00022989"/>
    </source>
</evidence>
<dbReference type="PANTHER" id="PTHR30238">
    <property type="entry name" value="MEMBRANE BOUND PREDICTED REDOX MODULATOR"/>
    <property type="match status" value="1"/>
</dbReference>
<dbReference type="OrthoDB" id="9805314at2"/>
<accession>A0A0P6VR98</accession>
<keyword evidence="5 6" id="KW-0472">Membrane</keyword>
<dbReference type="InterPro" id="IPR005496">
    <property type="entry name" value="Integral_membrane_TerC"/>
</dbReference>
<dbReference type="PANTHER" id="PTHR30238:SF4">
    <property type="entry name" value="SLL1022 PROTEIN"/>
    <property type="match status" value="1"/>
</dbReference>
<feature type="transmembrane region" description="Helical" evidence="6">
    <location>
        <begin position="188"/>
        <end position="208"/>
    </location>
</feature>
<dbReference type="RefSeq" id="WP_054361446.1">
    <property type="nucleotide sequence ID" value="NZ_JAPCYQ010000001.1"/>
</dbReference>
<dbReference type="Pfam" id="PF03741">
    <property type="entry name" value="TerC"/>
    <property type="match status" value="1"/>
</dbReference>
<reference evidence="7 8" key="2">
    <citation type="submission" date="2015-10" db="EMBL/GenBank/DDBJ databases">
        <title>Draft Genome Sequence of Prosthecomicrobium hirschii ATCC 27832.</title>
        <authorList>
            <person name="Daniel J."/>
            <person name="Givan S.A."/>
            <person name="Brun Y.V."/>
            <person name="Brown P.J."/>
        </authorList>
    </citation>
    <scope>NUCLEOTIDE SEQUENCE [LARGE SCALE GENOMIC DNA]</scope>
    <source>
        <strain evidence="7 8">16</strain>
    </source>
</reference>
<dbReference type="Proteomes" id="UP000048984">
    <property type="component" value="Unassembled WGS sequence"/>
</dbReference>
<evidence type="ECO:0000256" key="6">
    <source>
        <dbReference type="SAM" id="Phobius"/>
    </source>
</evidence>
<comment type="similarity">
    <text evidence="2">Belongs to the TerC family.</text>
</comment>
<keyword evidence="3 6" id="KW-0812">Transmembrane</keyword>
<keyword evidence="4 6" id="KW-1133">Transmembrane helix</keyword>
<evidence type="ECO:0000313" key="7">
    <source>
        <dbReference type="EMBL" id="KPL55280.1"/>
    </source>
</evidence>
<evidence type="ECO:0000313" key="8">
    <source>
        <dbReference type="Proteomes" id="UP000048984"/>
    </source>
</evidence>
<feature type="transmembrane region" description="Helical" evidence="6">
    <location>
        <begin position="157"/>
        <end position="176"/>
    </location>
</feature>
<comment type="caution">
    <text evidence="7">The sequence shown here is derived from an EMBL/GenBank/DDBJ whole genome shotgun (WGS) entry which is preliminary data.</text>
</comment>
<feature type="transmembrane region" description="Helical" evidence="6">
    <location>
        <begin position="49"/>
        <end position="72"/>
    </location>
</feature>
<organism evidence="7 8">
    <name type="scientific">Prosthecodimorpha hirschii</name>
    <dbReference type="NCBI Taxonomy" id="665126"/>
    <lineage>
        <taxon>Bacteria</taxon>
        <taxon>Pseudomonadati</taxon>
        <taxon>Pseudomonadota</taxon>
        <taxon>Alphaproteobacteria</taxon>
        <taxon>Hyphomicrobiales</taxon>
        <taxon>Ancalomicrobiaceae</taxon>
        <taxon>Prosthecodimorpha</taxon>
    </lineage>
</organism>
<evidence type="ECO:0000256" key="5">
    <source>
        <dbReference type="ARBA" id="ARBA00023136"/>
    </source>
</evidence>
<sequence>MIELLTDPAVWASLITLTALEIVLGIDNVVFISVVTAKLSPELAKRARQIGLMLALVFRIILLFFISAIVALKDPVFTAFGFALSWKDIILIGGGAFLIWKAVGHIHDEVEEDAVSEAKIAAPKAFNLVIGQIVLIDLVFSVDSIITAVGLADHVEVMVAAVVIAVGVMYVAAGPVSAFIERHPTTKVLALAFLLLIGVALVADGLGFHIPRGYIYTAMAFSAGVEAINIIKRRKKNRPM</sequence>
<feature type="transmembrane region" description="Helical" evidence="6">
    <location>
        <begin position="214"/>
        <end position="231"/>
    </location>
</feature>
<comment type="subcellular location">
    <subcellularLocation>
        <location evidence="1">Membrane</location>
        <topology evidence="1">Multi-pass membrane protein</topology>
    </subcellularLocation>
</comment>
<dbReference type="GO" id="GO:0016020">
    <property type="term" value="C:membrane"/>
    <property type="evidence" value="ECO:0007669"/>
    <property type="project" value="UniProtKB-SubCell"/>
</dbReference>
<protein>
    <recommendedName>
        <fullName evidence="9">Tellurium resistance protein TerC</fullName>
    </recommendedName>
</protein>
<evidence type="ECO:0000256" key="2">
    <source>
        <dbReference type="ARBA" id="ARBA00007511"/>
    </source>
</evidence>
<reference evidence="7 8" key="1">
    <citation type="submission" date="2015-09" db="EMBL/GenBank/DDBJ databases">
        <authorList>
            <person name="Jackson K.R."/>
            <person name="Lunt B.L."/>
            <person name="Fisher J.N.B."/>
            <person name="Gardner A.V."/>
            <person name="Bailey M.E."/>
            <person name="Deus L.M."/>
            <person name="Earl A.S."/>
            <person name="Gibby P.D."/>
            <person name="Hartmann K.A."/>
            <person name="Liu J.E."/>
            <person name="Manci A.M."/>
            <person name="Nielsen D.A."/>
            <person name="Solomon M.B."/>
            <person name="Breakwell D.P."/>
            <person name="Burnett S.H."/>
            <person name="Grose J.H."/>
        </authorList>
    </citation>
    <scope>NUCLEOTIDE SEQUENCE [LARGE SCALE GENOMIC DNA]</scope>
    <source>
        <strain evidence="7 8">16</strain>
    </source>
</reference>
<name>A0A0P6VR98_9HYPH</name>
<keyword evidence="8" id="KW-1185">Reference proteome</keyword>
<feature type="transmembrane region" description="Helical" evidence="6">
    <location>
        <begin position="84"/>
        <end position="104"/>
    </location>
</feature>
<evidence type="ECO:0008006" key="9">
    <source>
        <dbReference type="Google" id="ProtNLM"/>
    </source>
</evidence>
<dbReference type="STRING" id="665126.ABB55_26115"/>
<evidence type="ECO:0000256" key="3">
    <source>
        <dbReference type="ARBA" id="ARBA00022692"/>
    </source>
</evidence>
<dbReference type="EMBL" id="LJYW01000001">
    <property type="protein sequence ID" value="KPL55280.1"/>
    <property type="molecule type" value="Genomic_DNA"/>
</dbReference>
<evidence type="ECO:0000256" key="1">
    <source>
        <dbReference type="ARBA" id="ARBA00004141"/>
    </source>
</evidence>
<gene>
    <name evidence="7" type="ORF">ABB55_26115</name>
</gene>
<proteinExistence type="inferred from homology"/>
<dbReference type="AlphaFoldDB" id="A0A0P6VR98"/>
<feature type="transmembrane region" description="Helical" evidence="6">
    <location>
        <begin position="12"/>
        <end position="37"/>
    </location>
</feature>